<feature type="domain" description="PI3K/PI4K catalytic" evidence="4">
    <location>
        <begin position="237"/>
        <end position="506"/>
    </location>
</feature>
<dbReference type="InterPro" id="IPR000403">
    <property type="entry name" value="PI3/4_kinase_cat_dom"/>
</dbReference>
<evidence type="ECO:0000256" key="2">
    <source>
        <dbReference type="ARBA" id="ARBA00022777"/>
    </source>
</evidence>
<feature type="transmembrane region" description="Helical" evidence="3">
    <location>
        <begin position="31"/>
        <end position="51"/>
    </location>
</feature>
<dbReference type="Gene3D" id="1.10.1070.11">
    <property type="entry name" value="Phosphatidylinositol 3-/4-kinase, catalytic domain"/>
    <property type="match status" value="1"/>
</dbReference>
<evidence type="ECO:0000256" key="3">
    <source>
        <dbReference type="SAM" id="Phobius"/>
    </source>
</evidence>
<dbReference type="GO" id="GO:0005737">
    <property type="term" value="C:cytoplasm"/>
    <property type="evidence" value="ECO:0007669"/>
    <property type="project" value="TreeGrafter"/>
</dbReference>
<sequence length="521" mass="62571">MVILKSKLLNKKKIIKNKINHVILHYNFKKLYFIVIFVNIFNTSKIIIFFCSKIFRKKNYKFIYNRLKVLKVRNEINIFNGKFFFKKKRKQSKKNYVSCFNFLKLFNFLDYNLSINSDNCVNVIFDRNKKKQKKIKIKTNINLFKCSISFSSCFTFIKLSSQITNSNRLKITYELVKKNITYKLKKISFYIENLNFVKNNVLNKKDTVNYNKNFFMWLPIFMRCYFKKLKFLTIFLLSKIYILPSKTKIPLKISLQELKKCQQSTLINSEFIIKNASDMHFEIIATIIFTESEKITREMFLDIWLNPYLCFKVNKTIGIIEIVSNSKTIHEIKNDQNCINSFYNNFIELYYSLEKRNNFYESMSGYSLLCYLLQIKDRHNCNILLGSDNRLIHLDYGFILDEQPGNMSFEPNSFKFTKYFMYKIGGKKSEDYEKLRYTFIRAFISIRKYTGNFISIIYTLIFESFQGKNIRHKIIKLLKRLCLTMSDKLLIKTVINLFDDSYDNWKTIQYDKYQKYVSGII</sequence>
<evidence type="ECO:0000313" key="6">
    <source>
        <dbReference type="Proteomes" id="UP000242167"/>
    </source>
</evidence>
<keyword evidence="2" id="KW-0418">Kinase</keyword>
<dbReference type="SUPFAM" id="SSF56112">
    <property type="entry name" value="Protein kinase-like (PK-like)"/>
    <property type="match status" value="1"/>
</dbReference>
<dbReference type="Proteomes" id="UP000242167">
    <property type="component" value="Nucleomorph 1"/>
</dbReference>
<dbReference type="PANTHER" id="PTHR10048">
    <property type="entry name" value="PHOSPHATIDYLINOSITOL KINASE"/>
    <property type="match status" value="1"/>
</dbReference>
<organism evidence="5 6">
    <name type="scientific">Guillardia theta</name>
    <name type="common">Cryptophyte</name>
    <name type="synonym">Cryptomonas phi</name>
    <dbReference type="NCBI Taxonomy" id="55529"/>
    <lineage>
        <taxon>Eukaryota</taxon>
        <taxon>Cryptophyceae</taxon>
        <taxon>Pyrenomonadales</taxon>
        <taxon>Geminigeraceae</taxon>
        <taxon>Guillardia</taxon>
    </lineage>
</organism>
<geneLocation type="nucleomorph" evidence="5"/>
<keyword evidence="5" id="KW-0542">Nucleomorph</keyword>
<dbReference type="PROSITE" id="PS50290">
    <property type="entry name" value="PI3_4_KINASE_3"/>
    <property type="match status" value="1"/>
</dbReference>
<keyword evidence="3" id="KW-0812">Transmembrane</keyword>
<protein>
    <submittedName>
        <fullName evidence="5">Phosphatidylinositol 4-kinase</fullName>
    </submittedName>
</protein>
<dbReference type="PIR" id="A99100">
    <property type="entry name" value="A99100"/>
</dbReference>
<evidence type="ECO:0000313" key="5">
    <source>
        <dbReference type="EMBL" id="AAK39928.1"/>
    </source>
</evidence>
<gene>
    <name evidence="5" type="primary">PI4K</name>
</gene>
<keyword evidence="1" id="KW-0808">Transferase</keyword>
<reference evidence="5 6" key="1">
    <citation type="journal article" date="2001" name="Nature">
        <title>The highly reduced genome of an enslaved algal nucleus.</title>
        <authorList>
            <person name="Douglas S."/>
            <person name="Zauner S."/>
            <person name="Fraunholz M."/>
            <person name="Beaton M."/>
            <person name="Penny S."/>
            <person name="Deng L."/>
            <person name="Wu X."/>
            <person name="Reith M."/>
            <person name="Cavalier-Smith T."/>
            <person name="Maier U."/>
        </authorList>
    </citation>
    <scope>NUCLEOTIDE SEQUENCE [LARGE SCALE GENOMIC DNA]</scope>
</reference>
<dbReference type="GO" id="GO:0016020">
    <property type="term" value="C:membrane"/>
    <property type="evidence" value="ECO:0007669"/>
    <property type="project" value="TreeGrafter"/>
</dbReference>
<dbReference type="Pfam" id="PF00454">
    <property type="entry name" value="PI3_PI4_kinase"/>
    <property type="match status" value="1"/>
</dbReference>
<evidence type="ECO:0000256" key="1">
    <source>
        <dbReference type="ARBA" id="ARBA00022679"/>
    </source>
</evidence>
<dbReference type="GO" id="GO:0046854">
    <property type="term" value="P:phosphatidylinositol phosphate biosynthetic process"/>
    <property type="evidence" value="ECO:0007669"/>
    <property type="project" value="InterPro"/>
</dbReference>
<dbReference type="InterPro" id="IPR011009">
    <property type="entry name" value="Kinase-like_dom_sf"/>
</dbReference>
<dbReference type="Gene3D" id="3.30.1010.10">
    <property type="entry name" value="Phosphatidylinositol 3-kinase Catalytic Subunit, Chain A, domain 4"/>
    <property type="match status" value="1"/>
</dbReference>
<dbReference type="AlphaFoldDB" id="Q98RM0"/>
<dbReference type="GeneID" id="857415"/>
<dbReference type="SMART" id="SM00146">
    <property type="entry name" value="PI3Kc"/>
    <property type="match status" value="1"/>
</dbReference>
<dbReference type="PANTHER" id="PTHR10048:SF22">
    <property type="entry name" value="PHOSPHATIDYLINOSITOL 4-KINASE BETA"/>
    <property type="match status" value="1"/>
</dbReference>
<dbReference type="EMBL" id="AF165818">
    <property type="protein sequence ID" value="AAK39928.1"/>
    <property type="molecule type" value="Genomic_DNA"/>
</dbReference>
<keyword evidence="3" id="KW-0472">Membrane</keyword>
<dbReference type="GO" id="GO:0004430">
    <property type="term" value="F:1-phosphatidylinositol 4-kinase activity"/>
    <property type="evidence" value="ECO:0007669"/>
    <property type="project" value="TreeGrafter"/>
</dbReference>
<accession>Q98RM0</accession>
<evidence type="ECO:0000259" key="4">
    <source>
        <dbReference type="PROSITE" id="PS50290"/>
    </source>
</evidence>
<dbReference type="InterPro" id="IPR036940">
    <property type="entry name" value="PI3/4_kinase_cat_sf"/>
</dbReference>
<keyword evidence="3" id="KW-1133">Transmembrane helix</keyword>
<dbReference type="RefSeq" id="XP_001713633.1">
    <property type="nucleotide sequence ID" value="XM_001713581.1"/>
</dbReference>
<dbReference type="GO" id="GO:0048015">
    <property type="term" value="P:phosphatidylinositol-mediated signaling"/>
    <property type="evidence" value="ECO:0007669"/>
    <property type="project" value="TreeGrafter"/>
</dbReference>
<proteinExistence type="predicted"/>
<dbReference type="InterPro" id="IPR015433">
    <property type="entry name" value="PI3/4_kinase"/>
</dbReference>
<name>Q98RM0_GUITH</name>